<feature type="transmembrane region" description="Helical" evidence="1">
    <location>
        <begin position="69"/>
        <end position="92"/>
    </location>
</feature>
<comment type="caution">
    <text evidence="2">The sequence shown here is derived from an EMBL/GenBank/DDBJ whole genome shotgun (WGS) entry which is preliminary data.</text>
</comment>
<dbReference type="EMBL" id="DSMG01000145">
    <property type="protein sequence ID" value="HDX32619.1"/>
    <property type="molecule type" value="Genomic_DNA"/>
</dbReference>
<proteinExistence type="predicted"/>
<feature type="transmembrane region" description="Helical" evidence="1">
    <location>
        <begin position="12"/>
        <end position="31"/>
    </location>
</feature>
<evidence type="ECO:0000313" key="2">
    <source>
        <dbReference type="EMBL" id="HDX32619.1"/>
    </source>
</evidence>
<feature type="transmembrane region" description="Helical" evidence="1">
    <location>
        <begin position="113"/>
        <end position="133"/>
    </location>
</feature>
<gene>
    <name evidence="2" type="ORF">ENQ20_14200</name>
</gene>
<sequence>MDAFLSFHASGFWLAMALILGVVVSGAKPYLPSAVQAFLVPAYWVLTPYLALIAGGASPQLMGLSAIDWALSLRIGVGLALAVLAFALLARAASSRTDEFSEKGDARPDPQHWLGMLASVGLCGAEEFFWSFLRGATAELFVTLSVTLDASGYWAVWLAALLAAPMATLTQPTTMHRLVKLAILAMTSVLFFYTYNFWLCWALHALSWMLLLSAHPRTRQPHLTKRSRSE</sequence>
<keyword evidence="1" id="KW-0812">Transmembrane</keyword>
<name>A0A7C1FH63_9CHLR</name>
<evidence type="ECO:0008006" key="3">
    <source>
        <dbReference type="Google" id="ProtNLM"/>
    </source>
</evidence>
<dbReference type="AlphaFoldDB" id="A0A7C1FH63"/>
<feature type="transmembrane region" description="Helical" evidence="1">
    <location>
        <begin position="153"/>
        <end position="171"/>
    </location>
</feature>
<keyword evidence="1" id="KW-1133">Transmembrane helix</keyword>
<reference evidence="2" key="1">
    <citation type="journal article" date="2020" name="mSystems">
        <title>Genome- and Community-Level Interaction Insights into Carbon Utilization and Element Cycling Functions of Hydrothermarchaeota in Hydrothermal Sediment.</title>
        <authorList>
            <person name="Zhou Z."/>
            <person name="Liu Y."/>
            <person name="Xu W."/>
            <person name="Pan J."/>
            <person name="Luo Z.H."/>
            <person name="Li M."/>
        </authorList>
    </citation>
    <scope>NUCLEOTIDE SEQUENCE [LARGE SCALE GENOMIC DNA]</scope>
    <source>
        <strain evidence="2">SpSt-289</strain>
    </source>
</reference>
<feature type="transmembrane region" description="Helical" evidence="1">
    <location>
        <begin position="201"/>
        <end position="218"/>
    </location>
</feature>
<protein>
    <recommendedName>
        <fullName evidence="3">CPBP family intramembrane metalloprotease</fullName>
    </recommendedName>
</protein>
<organism evidence="2">
    <name type="scientific">Caldilinea aerophila</name>
    <dbReference type="NCBI Taxonomy" id="133453"/>
    <lineage>
        <taxon>Bacteria</taxon>
        <taxon>Bacillati</taxon>
        <taxon>Chloroflexota</taxon>
        <taxon>Caldilineae</taxon>
        <taxon>Caldilineales</taxon>
        <taxon>Caldilineaceae</taxon>
        <taxon>Caldilinea</taxon>
    </lineage>
</organism>
<accession>A0A7C1FH63</accession>
<keyword evidence="1" id="KW-0472">Membrane</keyword>
<feature type="transmembrane region" description="Helical" evidence="1">
    <location>
        <begin position="38"/>
        <end position="57"/>
    </location>
</feature>
<evidence type="ECO:0000256" key="1">
    <source>
        <dbReference type="SAM" id="Phobius"/>
    </source>
</evidence>